<evidence type="ECO:0000259" key="6">
    <source>
        <dbReference type="Pfam" id="PF18089"/>
    </source>
</evidence>
<dbReference type="Proteomes" id="UP001373496">
    <property type="component" value="Unassembled WGS sequence"/>
</dbReference>
<dbReference type="InterPro" id="IPR041526">
    <property type="entry name" value="DAPG_hydrolase"/>
</dbReference>
<dbReference type="EMBL" id="JBAPLV010000028">
    <property type="protein sequence ID" value="MEI4280726.1"/>
    <property type="molecule type" value="Genomic_DNA"/>
</dbReference>
<protein>
    <recommendedName>
        <fullName evidence="6">DAPG hydrolase PhiG domain-containing protein</fullName>
    </recommendedName>
</protein>
<organism evidence="7 8">
    <name type="scientific">Klenkia terrae</name>
    <dbReference type="NCBI Taxonomy" id="1052259"/>
    <lineage>
        <taxon>Bacteria</taxon>
        <taxon>Bacillati</taxon>
        <taxon>Actinomycetota</taxon>
        <taxon>Actinomycetes</taxon>
        <taxon>Geodermatophilales</taxon>
        <taxon>Geodermatophilaceae</taxon>
        <taxon>Klenkia</taxon>
    </lineage>
</organism>
<evidence type="ECO:0000256" key="4">
    <source>
        <dbReference type="ARBA" id="ARBA00022833"/>
    </source>
</evidence>
<keyword evidence="2" id="KW-0479">Metal-binding</keyword>
<proteinExistence type="inferred from homology"/>
<comment type="cofactor">
    <cofactor evidence="1">
        <name>Zn(2+)</name>
        <dbReference type="ChEBI" id="CHEBI:29105"/>
    </cofactor>
</comment>
<sequence>MELHEVGSLLEPAPLPLETGWERLASGALHVAVRTDLHGCTGEMLEWWFRWRCTTREYVWWHPVDHVSSTWQGTLAPDTHIGSEHVVREFFSGLPDQDLVIQFRDPAEFFEPDAYGKARESGAVTGAVVGRLGLTHEPPRLADGRVLGGRLLHIARDTGWGAALRSHFFVGLDLPDQGLSPEEVAAQTPEEFGRALLQHAYDEFTFLSRFLPALFVAEHRDTRPPRNPW</sequence>
<evidence type="ECO:0000256" key="1">
    <source>
        <dbReference type="ARBA" id="ARBA00001947"/>
    </source>
</evidence>
<evidence type="ECO:0000256" key="3">
    <source>
        <dbReference type="ARBA" id="ARBA00022801"/>
    </source>
</evidence>
<feature type="domain" description="DAPG hydrolase PhiG" evidence="6">
    <location>
        <begin position="3"/>
        <end position="215"/>
    </location>
</feature>
<dbReference type="RefSeq" id="WP_336392827.1">
    <property type="nucleotide sequence ID" value="NZ_JBAPLV010000028.1"/>
</dbReference>
<evidence type="ECO:0000256" key="5">
    <source>
        <dbReference type="ARBA" id="ARBA00023459"/>
    </source>
</evidence>
<comment type="similarity">
    <text evidence="5">Belongs to the DAPG/phloretin hydrolase family.</text>
</comment>
<evidence type="ECO:0000313" key="8">
    <source>
        <dbReference type="Proteomes" id="UP001373496"/>
    </source>
</evidence>
<keyword evidence="8" id="KW-1185">Reference proteome</keyword>
<name>A0ABU8ECY8_9ACTN</name>
<comment type="caution">
    <text evidence="7">The sequence shown here is derived from an EMBL/GenBank/DDBJ whole genome shotgun (WGS) entry which is preliminary data.</text>
</comment>
<dbReference type="Pfam" id="PF18089">
    <property type="entry name" value="DAPG_hydrolase"/>
    <property type="match status" value="1"/>
</dbReference>
<accession>A0ABU8ECY8</accession>
<gene>
    <name evidence="7" type="ORF">UXQ13_19790</name>
</gene>
<reference evidence="7 8" key="1">
    <citation type="submission" date="2024-03" db="EMBL/GenBank/DDBJ databases">
        <title>Draft genome sequence of Klenkia terrae.</title>
        <authorList>
            <person name="Duangmal K."/>
            <person name="Chantavorakit T."/>
        </authorList>
    </citation>
    <scope>NUCLEOTIDE SEQUENCE [LARGE SCALE GENOMIC DNA]</scope>
    <source>
        <strain evidence="7 8">JCM 17786</strain>
    </source>
</reference>
<keyword evidence="4" id="KW-0862">Zinc</keyword>
<evidence type="ECO:0000313" key="7">
    <source>
        <dbReference type="EMBL" id="MEI4280726.1"/>
    </source>
</evidence>
<evidence type="ECO:0000256" key="2">
    <source>
        <dbReference type="ARBA" id="ARBA00022723"/>
    </source>
</evidence>
<keyword evidence="3" id="KW-0378">Hydrolase</keyword>